<dbReference type="PANTHER" id="PTHR30502">
    <property type="entry name" value="2-KETO-3-DEOXY-L-RHAMNONATE ALDOLASE"/>
    <property type="match status" value="1"/>
</dbReference>
<evidence type="ECO:0000313" key="5">
    <source>
        <dbReference type="Proteomes" id="UP000266188"/>
    </source>
</evidence>
<dbReference type="EMBL" id="MVGC01000168">
    <property type="protein sequence ID" value="RJE22441.1"/>
    <property type="molecule type" value="Genomic_DNA"/>
</dbReference>
<dbReference type="PANTHER" id="PTHR30502:SF8">
    <property type="entry name" value="SYNTHASE, PUTATIVE-RELATED"/>
    <property type="match status" value="1"/>
</dbReference>
<evidence type="ECO:0000256" key="2">
    <source>
        <dbReference type="ARBA" id="ARBA00023239"/>
    </source>
</evidence>
<proteinExistence type="predicted"/>
<dbReference type="GO" id="GO:0005737">
    <property type="term" value="C:cytoplasm"/>
    <property type="evidence" value="ECO:0007669"/>
    <property type="project" value="TreeGrafter"/>
</dbReference>
<dbReference type="InterPro" id="IPR050251">
    <property type="entry name" value="HpcH-HpaI_aldolase"/>
</dbReference>
<dbReference type="InterPro" id="IPR005000">
    <property type="entry name" value="Aldolase/citrate-lyase_domain"/>
</dbReference>
<keyword evidence="5" id="KW-1185">Reference proteome</keyword>
<name>A0A3A2ZZF4_9EURO</name>
<evidence type="ECO:0000259" key="3">
    <source>
        <dbReference type="Pfam" id="PF03328"/>
    </source>
</evidence>
<dbReference type="Pfam" id="PF03328">
    <property type="entry name" value="HpcH_HpaI"/>
    <property type="match status" value="1"/>
</dbReference>
<sequence>MVHEAVFMSNGRTIPFVRVPGHDEATIAYALDAGASIAVPHVDTAEQAKDIVRKVKFGKNHRGIRSAPPFRYIEGLTNTALEPEKGFWESLNNQSALLIQIETLEGIHNLDSILTEAPDIDIVWLGALDTRVSMGLPGGFSVQATEREWLEAVELFHATVKKHTKPYAGFCFGKGEELRKATSNMAMCIVTSDTTKLAEMMGELGGARETLVIK</sequence>
<reference evidence="5" key="1">
    <citation type="submission" date="2017-02" db="EMBL/GenBank/DDBJ databases">
        <authorList>
            <person name="Tafer H."/>
            <person name="Lopandic K."/>
        </authorList>
    </citation>
    <scope>NUCLEOTIDE SEQUENCE [LARGE SCALE GENOMIC DNA]</scope>
    <source>
        <strain evidence="5">CBS 366.77</strain>
    </source>
</reference>
<organism evidence="4 5">
    <name type="scientific">Aspergillus sclerotialis</name>
    <dbReference type="NCBI Taxonomy" id="2070753"/>
    <lineage>
        <taxon>Eukaryota</taxon>
        <taxon>Fungi</taxon>
        <taxon>Dikarya</taxon>
        <taxon>Ascomycota</taxon>
        <taxon>Pezizomycotina</taxon>
        <taxon>Eurotiomycetes</taxon>
        <taxon>Eurotiomycetidae</taxon>
        <taxon>Eurotiales</taxon>
        <taxon>Aspergillaceae</taxon>
        <taxon>Aspergillus</taxon>
        <taxon>Aspergillus subgen. Polypaecilum</taxon>
    </lineage>
</organism>
<dbReference type="STRING" id="2070753.A0A3A2ZZF4"/>
<dbReference type="OrthoDB" id="1621678at2759"/>
<keyword evidence="1" id="KW-0479">Metal-binding</keyword>
<dbReference type="GO" id="GO:0046872">
    <property type="term" value="F:metal ion binding"/>
    <property type="evidence" value="ECO:0007669"/>
    <property type="project" value="UniProtKB-KW"/>
</dbReference>
<dbReference type="InterPro" id="IPR040442">
    <property type="entry name" value="Pyrv_kinase-like_dom_sf"/>
</dbReference>
<dbReference type="GO" id="GO:0016832">
    <property type="term" value="F:aldehyde-lyase activity"/>
    <property type="evidence" value="ECO:0007669"/>
    <property type="project" value="TreeGrafter"/>
</dbReference>
<dbReference type="Gene3D" id="3.20.20.60">
    <property type="entry name" value="Phosphoenolpyruvate-binding domains"/>
    <property type="match status" value="1"/>
</dbReference>
<dbReference type="Proteomes" id="UP000266188">
    <property type="component" value="Unassembled WGS sequence"/>
</dbReference>
<feature type="domain" description="HpcH/HpaI aldolase/citrate lyase" evidence="3">
    <location>
        <begin position="7"/>
        <end position="138"/>
    </location>
</feature>
<comment type="caution">
    <text evidence="4">The sequence shown here is derived from an EMBL/GenBank/DDBJ whole genome shotgun (WGS) entry which is preliminary data.</text>
</comment>
<dbReference type="InterPro" id="IPR015813">
    <property type="entry name" value="Pyrv/PenolPyrv_kinase-like_dom"/>
</dbReference>
<evidence type="ECO:0000313" key="4">
    <source>
        <dbReference type="EMBL" id="RJE22441.1"/>
    </source>
</evidence>
<protein>
    <recommendedName>
        <fullName evidence="3">HpcH/HpaI aldolase/citrate lyase domain-containing protein</fullName>
    </recommendedName>
</protein>
<accession>A0A3A2ZZF4</accession>
<keyword evidence="2" id="KW-0456">Lyase</keyword>
<evidence type="ECO:0000256" key="1">
    <source>
        <dbReference type="ARBA" id="ARBA00022723"/>
    </source>
</evidence>
<dbReference type="SUPFAM" id="SSF51621">
    <property type="entry name" value="Phosphoenolpyruvate/pyruvate domain"/>
    <property type="match status" value="1"/>
</dbReference>
<gene>
    <name evidence="4" type="ORF">PHISCL_05218</name>
</gene>
<dbReference type="AlphaFoldDB" id="A0A3A2ZZF4"/>